<dbReference type="GO" id="GO:0008270">
    <property type="term" value="F:zinc ion binding"/>
    <property type="evidence" value="ECO:0007669"/>
    <property type="project" value="UniProtKB-UniRule"/>
</dbReference>
<keyword evidence="1" id="KW-0863">Zinc-finger</keyword>
<feature type="compositionally biased region" description="Acidic residues" evidence="3">
    <location>
        <begin position="116"/>
        <end position="135"/>
    </location>
</feature>
<evidence type="ECO:0000313" key="5">
    <source>
        <dbReference type="EMBL" id="KAK0537945.1"/>
    </source>
</evidence>
<organism evidence="5 6">
    <name type="scientific">Tilletia horrida</name>
    <dbReference type="NCBI Taxonomy" id="155126"/>
    <lineage>
        <taxon>Eukaryota</taxon>
        <taxon>Fungi</taxon>
        <taxon>Dikarya</taxon>
        <taxon>Basidiomycota</taxon>
        <taxon>Ustilaginomycotina</taxon>
        <taxon>Exobasidiomycetes</taxon>
        <taxon>Tilletiales</taxon>
        <taxon>Tilletiaceae</taxon>
        <taxon>Tilletia</taxon>
    </lineage>
</organism>
<dbReference type="InterPro" id="IPR007529">
    <property type="entry name" value="Znf_HIT"/>
</dbReference>
<dbReference type="Gene3D" id="3.30.60.190">
    <property type="match status" value="1"/>
</dbReference>
<feature type="compositionally biased region" description="Low complexity" evidence="3">
    <location>
        <begin position="172"/>
        <end position="186"/>
    </location>
</feature>
<name>A0AAN6GHN7_9BASI</name>
<comment type="caution">
    <text evidence="5">The sequence shown here is derived from an EMBL/GenBank/DDBJ whole genome shotgun (WGS) entry which is preliminary data.</text>
</comment>
<feature type="coiled-coil region" evidence="2">
    <location>
        <begin position="428"/>
        <end position="455"/>
    </location>
</feature>
<proteinExistence type="predicted"/>
<gene>
    <name evidence="5" type="ORF">OC842_001452</name>
</gene>
<dbReference type="PROSITE" id="PS51083">
    <property type="entry name" value="ZF_HIT"/>
    <property type="match status" value="1"/>
</dbReference>
<evidence type="ECO:0000256" key="1">
    <source>
        <dbReference type="PROSITE-ProRule" id="PRU00453"/>
    </source>
</evidence>
<dbReference type="SUPFAM" id="SSF144232">
    <property type="entry name" value="HIT/MYND zinc finger-like"/>
    <property type="match status" value="1"/>
</dbReference>
<feature type="region of interest" description="Disordered" evidence="3">
    <location>
        <begin position="462"/>
        <end position="485"/>
    </location>
</feature>
<keyword evidence="1" id="KW-0479">Metal-binding</keyword>
<dbReference type="EMBL" id="JAPDMQ010000052">
    <property type="protein sequence ID" value="KAK0537945.1"/>
    <property type="molecule type" value="Genomic_DNA"/>
</dbReference>
<keyword evidence="1" id="KW-0862">Zinc</keyword>
<dbReference type="CDD" id="cd23024">
    <property type="entry name" value="zf-HIT_ZNHIT2-3"/>
    <property type="match status" value="1"/>
</dbReference>
<feature type="region of interest" description="Disordered" evidence="3">
    <location>
        <begin position="231"/>
        <end position="255"/>
    </location>
</feature>
<evidence type="ECO:0000256" key="3">
    <source>
        <dbReference type="SAM" id="MobiDB-lite"/>
    </source>
</evidence>
<evidence type="ECO:0000313" key="6">
    <source>
        <dbReference type="Proteomes" id="UP001176521"/>
    </source>
</evidence>
<reference evidence="5" key="1">
    <citation type="journal article" date="2023" name="PhytoFront">
        <title>Draft Genome Resources of Seven Strains of Tilletia horrida, Causal Agent of Kernel Smut of Rice.</title>
        <authorList>
            <person name="Khanal S."/>
            <person name="Antony Babu S."/>
            <person name="Zhou X.G."/>
        </authorList>
    </citation>
    <scope>NUCLEOTIDE SEQUENCE</scope>
    <source>
        <strain evidence="5">TX3</strain>
    </source>
</reference>
<dbReference type="AlphaFoldDB" id="A0AAN6GHN7"/>
<evidence type="ECO:0000256" key="2">
    <source>
        <dbReference type="SAM" id="Coils"/>
    </source>
</evidence>
<sequence>MSIADLYHIKRAIQQDEEWRPQRAHLTPAGGDADSPARSPCLFCRTKRAQYACPTCQAPYCSLSCFRAPAHAKCAVSFAKSAVRANLEEEEGEEGEGRKAMMAILGRAGDLSLADGAEEEEGEEGEEEEEEEEGDTAAGDGPSERPLAELEPDVRLYPDFCAAWRPLVHKAASSSSSSSTSSSTGDAPPPASAPAAGDRLLYNIIAVLATHAFITADLDVRSLRGLLDGAVGGDDDATDVPDPSPSSSTSTGARPRRLLAPVLQSLFSDLVPFLTAAAPPASHGTTNTTSKRAKQEQGGPNDSGNKFHELVLVDAEDVVLWLLSRMQPVVEHADVRPTTLLRNMLARTADVLEESKIISAIHDGDEDLPESGLGEELRARLAARSRALGVLADIWTLFSSSPSKKAEEQRTRRKLVFYAAVLLVQLGSERVERVVREVRGQVMKLEREAEVERERDGLEAWTRGAASHARPTARAGGVVVELDPS</sequence>
<protein>
    <recommendedName>
        <fullName evidence="4">HIT-type domain-containing protein</fullName>
    </recommendedName>
</protein>
<dbReference type="PANTHER" id="PTHR15555">
    <property type="entry name" value="ZINC FINGER HIT DOMAIN CONTAINING PROTEIN 2 PROTEIN FON -RELATED"/>
    <property type="match status" value="1"/>
</dbReference>
<dbReference type="Proteomes" id="UP001176521">
    <property type="component" value="Unassembled WGS sequence"/>
</dbReference>
<feature type="domain" description="HIT-type" evidence="4">
    <location>
        <begin position="41"/>
        <end position="74"/>
    </location>
</feature>
<keyword evidence="2" id="KW-0175">Coiled coil</keyword>
<keyword evidence="6" id="KW-1185">Reference proteome</keyword>
<dbReference type="Pfam" id="PF04438">
    <property type="entry name" value="zf-HIT"/>
    <property type="match status" value="1"/>
</dbReference>
<feature type="region of interest" description="Disordered" evidence="3">
    <location>
        <begin position="278"/>
        <end position="306"/>
    </location>
</feature>
<accession>A0AAN6GHN7</accession>
<feature type="region of interest" description="Disordered" evidence="3">
    <location>
        <begin position="109"/>
        <end position="147"/>
    </location>
</feature>
<evidence type="ECO:0000259" key="4">
    <source>
        <dbReference type="PROSITE" id="PS51083"/>
    </source>
</evidence>
<feature type="region of interest" description="Disordered" evidence="3">
    <location>
        <begin position="172"/>
        <end position="193"/>
    </location>
</feature>
<dbReference type="InterPro" id="IPR039646">
    <property type="entry name" value="ZNHIT2"/>
</dbReference>
<dbReference type="PANTHER" id="PTHR15555:SF0">
    <property type="entry name" value="ZINC FINGER HIT DOMAIN-CONTAINING PROTEIN 2"/>
    <property type="match status" value="1"/>
</dbReference>